<feature type="transmembrane region" description="Helical" evidence="1">
    <location>
        <begin position="6"/>
        <end position="24"/>
    </location>
</feature>
<sequence>MGIWIILGLIFFLPLVMFIAWMALSSCLGDSLRATIAGASMNPRQASFGRSYARGLGSGTGQAGWEQIEMEEMLDHVEDSDGEP</sequence>
<dbReference type="STRING" id="236234.A0A1J9S6V6"/>
<protein>
    <submittedName>
        <fullName evidence="2">Glutamine amidotransferase type 1</fullName>
    </submittedName>
</protein>
<keyword evidence="1" id="KW-1133">Transmembrane helix</keyword>
<accession>A0A1J9S6V6</accession>
<organism evidence="2 3">
    <name type="scientific">Diplodia corticola</name>
    <dbReference type="NCBI Taxonomy" id="236234"/>
    <lineage>
        <taxon>Eukaryota</taxon>
        <taxon>Fungi</taxon>
        <taxon>Dikarya</taxon>
        <taxon>Ascomycota</taxon>
        <taxon>Pezizomycotina</taxon>
        <taxon>Dothideomycetes</taxon>
        <taxon>Dothideomycetes incertae sedis</taxon>
        <taxon>Botryosphaeriales</taxon>
        <taxon>Botryosphaeriaceae</taxon>
        <taxon>Diplodia</taxon>
    </lineage>
</organism>
<dbReference type="GeneID" id="31009826"/>
<comment type="caution">
    <text evidence="2">The sequence shown here is derived from an EMBL/GenBank/DDBJ whole genome shotgun (WGS) entry which is preliminary data.</text>
</comment>
<reference evidence="2 3" key="1">
    <citation type="submission" date="2016-10" db="EMBL/GenBank/DDBJ databases">
        <title>Proteomics and genomics reveal pathogen-plant mechanisms compatible with a hemibiotrophic lifestyle of Diplodia corticola.</title>
        <authorList>
            <person name="Fernandes I."/>
            <person name="De Jonge R."/>
            <person name="Van De Peer Y."/>
            <person name="Devreese B."/>
            <person name="Alves A."/>
            <person name="Esteves A.C."/>
        </authorList>
    </citation>
    <scope>NUCLEOTIDE SEQUENCE [LARGE SCALE GENOMIC DNA]</scope>
    <source>
        <strain evidence="2 3">CBS 112549</strain>
    </source>
</reference>
<keyword evidence="2" id="KW-0315">Glutamine amidotransferase</keyword>
<dbReference type="AlphaFoldDB" id="A0A1J9S6V6"/>
<name>A0A1J9S6V6_9PEZI</name>
<keyword evidence="2" id="KW-0808">Transferase</keyword>
<evidence type="ECO:0000313" key="3">
    <source>
        <dbReference type="Proteomes" id="UP000183809"/>
    </source>
</evidence>
<keyword evidence="1" id="KW-0472">Membrane</keyword>
<dbReference type="GO" id="GO:0016740">
    <property type="term" value="F:transferase activity"/>
    <property type="evidence" value="ECO:0007669"/>
    <property type="project" value="UniProtKB-KW"/>
</dbReference>
<evidence type="ECO:0000256" key="1">
    <source>
        <dbReference type="SAM" id="Phobius"/>
    </source>
</evidence>
<dbReference type="Proteomes" id="UP000183809">
    <property type="component" value="Unassembled WGS sequence"/>
</dbReference>
<proteinExistence type="predicted"/>
<gene>
    <name evidence="2" type="ORF">BKCO1_1000197</name>
</gene>
<dbReference type="OrthoDB" id="5391288at2759"/>
<dbReference type="RefSeq" id="XP_020135526.1">
    <property type="nucleotide sequence ID" value="XM_020269567.1"/>
</dbReference>
<keyword evidence="1" id="KW-0812">Transmembrane</keyword>
<dbReference type="EMBL" id="MNUE01000001">
    <property type="protein sequence ID" value="OJD40683.1"/>
    <property type="molecule type" value="Genomic_DNA"/>
</dbReference>
<keyword evidence="3" id="KW-1185">Reference proteome</keyword>
<evidence type="ECO:0000313" key="2">
    <source>
        <dbReference type="EMBL" id="OJD40683.1"/>
    </source>
</evidence>